<dbReference type="Gene3D" id="1.20.1280.50">
    <property type="match status" value="1"/>
</dbReference>
<feature type="domain" description="F-box" evidence="2">
    <location>
        <begin position="21"/>
        <end position="67"/>
    </location>
</feature>
<evidence type="ECO:0000313" key="3">
    <source>
        <dbReference type="EMBL" id="TVU40083.1"/>
    </source>
</evidence>
<evidence type="ECO:0000256" key="1">
    <source>
        <dbReference type="SAM" id="MobiDB-lite"/>
    </source>
</evidence>
<dbReference type="InterPro" id="IPR001810">
    <property type="entry name" value="F-box_dom"/>
</dbReference>
<comment type="caution">
    <text evidence="3">The sequence shown here is derived from an EMBL/GenBank/DDBJ whole genome shotgun (WGS) entry which is preliminary data.</text>
</comment>
<dbReference type="EMBL" id="RWGY01000007">
    <property type="protein sequence ID" value="TVU40083.1"/>
    <property type="molecule type" value="Genomic_DNA"/>
</dbReference>
<accession>A0A5J9VWI4</accession>
<gene>
    <name evidence="3" type="ORF">EJB05_13531</name>
</gene>
<protein>
    <recommendedName>
        <fullName evidence="2">F-box domain-containing protein</fullName>
    </recommendedName>
</protein>
<dbReference type="Gramene" id="TVU40083">
    <property type="protein sequence ID" value="TVU40083"/>
    <property type="gene ID" value="EJB05_13531"/>
</dbReference>
<keyword evidence="4" id="KW-1185">Reference proteome</keyword>
<organism evidence="3 4">
    <name type="scientific">Eragrostis curvula</name>
    <name type="common">weeping love grass</name>
    <dbReference type="NCBI Taxonomy" id="38414"/>
    <lineage>
        <taxon>Eukaryota</taxon>
        <taxon>Viridiplantae</taxon>
        <taxon>Streptophyta</taxon>
        <taxon>Embryophyta</taxon>
        <taxon>Tracheophyta</taxon>
        <taxon>Spermatophyta</taxon>
        <taxon>Magnoliopsida</taxon>
        <taxon>Liliopsida</taxon>
        <taxon>Poales</taxon>
        <taxon>Poaceae</taxon>
        <taxon>PACMAD clade</taxon>
        <taxon>Chloridoideae</taxon>
        <taxon>Eragrostideae</taxon>
        <taxon>Eragrostidinae</taxon>
        <taxon>Eragrostis</taxon>
    </lineage>
</organism>
<dbReference type="SUPFAM" id="SSF81383">
    <property type="entry name" value="F-box domain"/>
    <property type="match status" value="1"/>
</dbReference>
<reference evidence="3 4" key="1">
    <citation type="journal article" date="2019" name="Sci. Rep.">
        <title>A high-quality genome of Eragrostis curvula grass provides insights into Poaceae evolution and supports new strategies to enhance forage quality.</title>
        <authorList>
            <person name="Carballo J."/>
            <person name="Santos B.A.C.M."/>
            <person name="Zappacosta D."/>
            <person name="Garbus I."/>
            <person name="Selva J.P."/>
            <person name="Gallo C.A."/>
            <person name="Diaz A."/>
            <person name="Albertini E."/>
            <person name="Caccamo M."/>
            <person name="Echenique V."/>
        </authorList>
    </citation>
    <scope>NUCLEOTIDE SEQUENCE [LARGE SCALE GENOMIC DNA]</scope>
    <source>
        <strain evidence="4">cv. Victoria</strain>
        <tissue evidence="3">Leaf</tissue>
    </source>
</reference>
<evidence type="ECO:0000259" key="2">
    <source>
        <dbReference type="PROSITE" id="PS50181"/>
    </source>
</evidence>
<name>A0A5J9VWI4_9POAL</name>
<evidence type="ECO:0000313" key="4">
    <source>
        <dbReference type="Proteomes" id="UP000324897"/>
    </source>
</evidence>
<dbReference type="SMART" id="SM00256">
    <property type="entry name" value="FBOX"/>
    <property type="match status" value="1"/>
</dbReference>
<feature type="region of interest" description="Disordered" evidence="1">
    <location>
        <begin position="1"/>
        <end position="20"/>
    </location>
</feature>
<sequence>MASWCSRRSRPGGYGAQSSASNDGVFLPSELLREILLRVPSAKTICRFRAVCRSWRSLLSDPLFVAAHGASHPGPLFAVFVIRSRSSPGSRNSCIDLMDTSGDVVKRVRVAGGLSFKSRVQQRAGMVLIADHETERLRGNAAPLLCGIGRRRSRIGFPLPFVLGRGGRPSLVGLGSALRPGSSSAGNTERCRRLSQRHQNFSGGVQLGHLRPNLMPTGVPAKRLGAVRELHLRGRIEVGQVVEGLPQLFWR</sequence>
<dbReference type="PANTHER" id="PTHR31672:SF13">
    <property type="entry name" value="F-BOX PROTEIN CPR30-LIKE"/>
    <property type="match status" value="1"/>
</dbReference>
<proteinExistence type="predicted"/>
<dbReference type="Pfam" id="PF12937">
    <property type="entry name" value="F-box-like"/>
    <property type="match status" value="1"/>
</dbReference>
<dbReference type="PROSITE" id="PS50181">
    <property type="entry name" value="FBOX"/>
    <property type="match status" value="1"/>
</dbReference>
<dbReference type="InterPro" id="IPR036047">
    <property type="entry name" value="F-box-like_dom_sf"/>
</dbReference>
<dbReference type="OrthoDB" id="594359at2759"/>
<dbReference type="Proteomes" id="UP000324897">
    <property type="component" value="Chromosome 4"/>
</dbReference>
<dbReference type="PANTHER" id="PTHR31672">
    <property type="entry name" value="BNACNNG10540D PROTEIN"/>
    <property type="match status" value="1"/>
</dbReference>
<dbReference type="AlphaFoldDB" id="A0A5J9VWI4"/>
<dbReference type="InterPro" id="IPR050796">
    <property type="entry name" value="SCF_F-box_component"/>
</dbReference>
<feature type="non-terminal residue" evidence="3">
    <location>
        <position position="1"/>
    </location>
</feature>
<dbReference type="CDD" id="cd22157">
    <property type="entry name" value="F-box_AtFBW1-like"/>
    <property type="match status" value="1"/>
</dbReference>